<keyword evidence="3" id="KW-1185">Reference proteome</keyword>
<proteinExistence type="predicted"/>
<dbReference type="PANTHER" id="PTHR43685">
    <property type="entry name" value="GLYCOSYLTRANSFERASE"/>
    <property type="match status" value="1"/>
</dbReference>
<dbReference type="Pfam" id="PF00535">
    <property type="entry name" value="Glycos_transf_2"/>
    <property type="match status" value="1"/>
</dbReference>
<dbReference type="HOGENOM" id="CLU_061778_1_0_12"/>
<dbReference type="PATRIC" id="fig|869212.3.peg.1831"/>
<dbReference type="InterPro" id="IPR050834">
    <property type="entry name" value="Glycosyltransf_2"/>
</dbReference>
<dbReference type="Proteomes" id="UP000006048">
    <property type="component" value="Chromosome"/>
</dbReference>
<feature type="domain" description="Glycosyltransferase 2-like" evidence="1">
    <location>
        <begin position="17"/>
        <end position="178"/>
    </location>
</feature>
<dbReference type="STRING" id="869212.Turpa_1832"/>
<dbReference type="GO" id="GO:0016740">
    <property type="term" value="F:transferase activity"/>
    <property type="evidence" value="ECO:0007669"/>
    <property type="project" value="UniProtKB-KW"/>
</dbReference>
<dbReference type="KEGG" id="tpx:Turpa_1832"/>
<gene>
    <name evidence="2" type="ordered locus">Turpa_1832</name>
</gene>
<dbReference type="InterPro" id="IPR029044">
    <property type="entry name" value="Nucleotide-diphossugar_trans"/>
</dbReference>
<accession>I4B5C2</accession>
<dbReference type="CDD" id="cd00761">
    <property type="entry name" value="Glyco_tranf_GTA_type"/>
    <property type="match status" value="1"/>
</dbReference>
<dbReference type="Gene3D" id="3.90.550.10">
    <property type="entry name" value="Spore Coat Polysaccharide Biosynthesis Protein SpsA, Chain A"/>
    <property type="match status" value="1"/>
</dbReference>
<dbReference type="AlphaFoldDB" id="I4B5C2"/>
<evidence type="ECO:0000259" key="1">
    <source>
        <dbReference type="Pfam" id="PF00535"/>
    </source>
</evidence>
<reference evidence="2 3" key="1">
    <citation type="submission" date="2012-06" db="EMBL/GenBank/DDBJ databases">
        <title>The complete chromosome of genome of Turneriella parva DSM 21527.</title>
        <authorList>
            <consortium name="US DOE Joint Genome Institute (JGI-PGF)"/>
            <person name="Lucas S."/>
            <person name="Han J."/>
            <person name="Lapidus A."/>
            <person name="Bruce D."/>
            <person name="Goodwin L."/>
            <person name="Pitluck S."/>
            <person name="Peters L."/>
            <person name="Kyrpides N."/>
            <person name="Mavromatis K."/>
            <person name="Ivanova N."/>
            <person name="Mikhailova N."/>
            <person name="Chertkov O."/>
            <person name="Detter J.C."/>
            <person name="Tapia R."/>
            <person name="Han C."/>
            <person name="Land M."/>
            <person name="Hauser L."/>
            <person name="Markowitz V."/>
            <person name="Cheng J.-F."/>
            <person name="Hugenholtz P."/>
            <person name="Woyke T."/>
            <person name="Wu D."/>
            <person name="Gronow S."/>
            <person name="Wellnitz S."/>
            <person name="Brambilla E."/>
            <person name="Klenk H.-P."/>
            <person name="Eisen J.A."/>
        </authorList>
    </citation>
    <scope>NUCLEOTIDE SEQUENCE [LARGE SCALE GENOMIC DNA]</scope>
    <source>
        <strain evidence="3">ATCC BAA-1111 / DSM 21527 / NCTC 11395 / H</strain>
    </source>
</reference>
<dbReference type="RefSeq" id="WP_014802988.1">
    <property type="nucleotide sequence ID" value="NC_018020.1"/>
</dbReference>
<dbReference type="EMBL" id="CP002959">
    <property type="protein sequence ID" value="AFM12479.1"/>
    <property type="molecule type" value="Genomic_DNA"/>
</dbReference>
<sequence length="319" mass="35582">MPTSKKQPRDTALPKYSLVIPVRNGGELLLDCLRAAMEQTAMPAEIIVFDTDSNDGATAQLKAIAAKTPFRLIKISKHEFDHGGTRSAALRIARHDWVLFITQDAVFANPGSVARLLEATRQPKVGAVYARQLPHTNATPLASSARFINYGEERIVQNLQSAASLGIKTWFTSNSCCLWHKPTLTKAGGFASSLILGEDMHAAARIIQAGATVIYEPEAEVRHSHNYSAWQEFTRYFDIGVFHSQHADLLFTAGSANKEGFRFVKRQASLLWKSAALLSLMLMPFHIAAKFLGYKLGRKYTVFGRRICRMLSMHKNYWK</sequence>
<dbReference type="GO" id="GO:0044010">
    <property type="term" value="P:single-species biofilm formation"/>
    <property type="evidence" value="ECO:0007669"/>
    <property type="project" value="TreeGrafter"/>
</dbReference>
<organism evidence="2 3">
    <name type="scientific">Turneriella parva (strain ATCC BAA-1111 / DSM 21527 / NCTC 11395 / H)</name>
    <name type="common">Leptospira parva</name>
    <dbReference type="NCBI Taxonomy" id="869212"/>
    <lineage>
        <taxon>Bacteria</taxon>
        <taxon>Pseudomonadati</taxon>
        <taxon>Spirochaetota</taxon>
        <taxon>Spirochaetia</taxon>
        <taxon>Leptospirales</taxon>
        <taxon>Leptospiraceae</taxon>
        <taxon>Turneriella</taxon>
    </lineage>
</organism>
<protein>
    <submittedName>
        <fullName evidence="2">Glycosyl transferase family 2</fullName>
    </submittedName>
</protein>
<keyword evidence="2" id="KW-0808">Transferase</keyword>
<evidence type="ECO:0000313" key="2">
    <source>
        <dbReference type="EMBL" id="AFM12479.1"/>
    </source>
</evidence>
<evidence type="ECO:0000313" key="3">
    <source>
        <dbReference type="Proteomes" id="UP000006048"/>
    </source>
</evidence>
<dbReference type="InterPro" id="IPR001173">
    <property type="entry name" value="Glyco_trans_2-like"/>
</dbReference>
<dbReference type="PANTHER" id="PTHR43685:SF13">
    <property type="entry name" value="O ANTIGEN BIOSYNTHESIS RHAMNOSYLTRANSFERASE RFBN"/>
    <property type="match status" value="1"/>
</dbReference>
<name>I4B5C2_TURPD</name>
<dbReference type="SUPFAM" id="SSF53448">
    <property type="entry name" value="Nucleotide-diphospho-sugar transferases"/>
    <property type="match status" value="1"/>
</dbReference>
<dbReference type="OrthoDB" id="9810303at2"/>